<protein>
    <submittedName>
        <fullName evidence="2">Uncharacterized protein</fullName>
    </submittedName>
</protein>
<evidence type="ECO:0000313" key="3">
    <source>
        <dbReference type="Proteomes" id="UP001341840"/>
    </source>
</evidence>
<evidence type="ECO:0000313" key="2">
    <source>
        <dbReference type="EMBL" id="MED6226128.1"/>
    </source>
</evidence>
<dbReference type="Proteomes" id="UP001341840">
    <property type="component" value="Unassembled WGS sequence"/>
</dbReference>
<name>A0ABU6ZVS1_9FABA</name>
<feature type="transmembrane region" description="Helical" evidence="1">
    <location>
        <begin position="58"/>
        <end position="80"/>
    </location>
</feature>
<dbReference type="EMBL" id="JASCZI010274673">
    <property type="protein sequence ID" value="MED6226128.1"/>
    <property type="molecule type" value="Genomic_DNA"/>
</dbReference>
<keyword evidence="1" id="KW-0812">Transmembrane</keyword>
<keyword evidence="3" id="KW-1185">Reference proteome</keyword>
<keyword evidence="1" id="KW-1133">Transmembrane helix</keyword>
<keyword evidence="1" id="KW-0472">Membrane</keyword>
<accession>A0ABU6ZVS1</accession>
<feature type="non-terminal residue" evidence="2">
    <location>
        <position position="90"/>
    </location>
</feature>
<gene>
    <name evidence="2" type="ORF">PIB30_100495</name>
</gene>
<sequence>MISVSAGSSVSSPAIAEQFHLLRVAVVSKLCSTAAVARSLRRGHRWCSRMSLELTEPVMLLLCLATTTAPILVSAVIVGGCCRASATLFL</sequence>
<proteinExistence type="predicted"/>
<evidence type="ECO:0000256" key="1">
    <source>
        <dbReference type="SAM" id="Phobius"/>
    </source>
</evidence>
<organism evidence="2 3">
    <name type="scientific">Stylosanthes scabra</name>
    <dbReference type="NCBI Taxonomy" id="79078"/>
    <lineage>
        <taxon>Eukaryota</taxon>
        <taxon>Viridiplantae</taxon>
        <taxon>Streptophyta</taxon>
        <taxon>Embryophyta</taxon>
        <taxon>Tracheophyta</taxon>
        <taxon>Spermatophyta</taxon>
        <taxon>Magnoliopsida</taxon>
        <taxon>eudicotyledons</taxon>
        <taxon>Gunneridae</taxon>
        <taxon>Pentapetalae</taxon>
        <taxon>rosids</taxon>
        <taxon>fabids</taxon>
        <taxon>Fabales</taxon>
        <taxon>Fabaceae</taxon>
        <taxon>Papilionoideae</taxon>
        <taxon>50 kb inversion clade</taxon>
        <taxon>dalbergioids sensu lato</taxon>
        <taxon>Dalbergieae</taxon>
        <taxon>Pterocarpus clade</taxon>
        <taxon>Stylosanthes</taxon>
    </lineage>
</organism>
<comment type="caution">
    <text evidence="2">The sequence shown here is derived from an EMBL/GenBank/DDBJ whole genome shotgun (WGS) entry which is preliminary data.</text>
</comment>
<reference evidence="2 3" key="1">
    <citation type="journal article" date="2023" name="Plants (Basel)">
        <title>Bridging the Gap: Combining Genomics and Transcriptomics Approaches to Understand Stylosanthes scabra, an Orphan Legume from the Brazilian Caatinga.</title>
        <authorList>
            <person name="Ferreira-Neto J.R.C."/>
            <person name="da Silva M.D."/>
            <person name="Binneck E."/>
            <person name="de Melo N.F."/>
            <person name="da Silva R.H."/>
            <person name="de Melo A.L.T.M."/>
            <person name="Pandolfi V."/>
            <person name="Bustamante F.O."/>
            <person name="Brasileiro-Vidal A.C."/>
            <person name="Benko-Iseppon A.M."/>
        </authorList>
    </citation>
    <scope>NUCLEOTIDE SEQUENCE [LARGE SCALE GENOMIC DNA]</scope>
    <source>
        <tissue evidence="2">Leaves</tissue>
    </source>
</reference>